<name>A0AAU9U968_EUPED</name>
<organism evidence="9 10">
    <name type="scientific">Euphydryas editha</name>
    <name type="common">Edith's checkerspot</name>
    <dbReference type="NCBI Taxonomy" id="104508"/>
    <lineage>
        <taxon>Eukaryota</taxon>
        <taxon>Metazoa</taxon>
        <taxon>Ecdysozoa</taxon>
        <taxon>Arthropoda</taxon>
        <taxon>Hexapoda</taxon>
        <taxon>Insecta</taxon>
        <taxon>Pterygota</taxon>
        <taxon>Neoptera</taxon>
        <taxon>Endopterygota</taxon>
        <taxon>Lepidoptera</taxon>
        <taxon>Glossata</taxon>
        <taxon>Ditrysia</taxon>
        <taxon>Papilionoidea</taxon>
        <taxon>Nymphalidae</taxon>
        <taxon>Nymphalinae</taxon>
        <taxon>Euphydryas</taxon>
    </lineage>
</organism>
<dbReference type="FunFam" id="3.40.50.1000:FF:000055">
    <property type="entry name" value="Haloacid dehalogenase-like hydrolase family protein"/>
    <property type="match status" value="1"/>
</dbReference>
<dbReference type="GO" id="GO:1990738">
    <property type="term" value="F:pseudouridine 5'-phosphatase activity"/>
    <property type="evidence" value="ECO:0007669"/>
    <property type="project" value="UniProtKB-EC"/>
</dbReference>
<dbReference type="InterPro" id="IPR023214">
    <property type="entry name" value="HAD_sf"/>
</dbReference>
<reference evidence="9" key="1">
    <citation type="submission" date="2022-03" db="EMBL/GenBank/DDBJ databases">
        <authorList>
            <person name="Tunstrom K."/>
        </authorList>
    </citation>
    <scope>NUCLEOTIDE SEQUENCE</scope>
</reference>
<evidence type="ECO:0000256" key="8">
    <source>
        <dbReference type="ARBA" id="ARBA00083904"/>
    </source>
</evidence>
<dbReference type="SFLD" id="SFLDG01135">
    <property type="entry name" value="C1.5.6:_HAD__Beta-PGM__Phospha"/>
    <property type="match status" value="1"/>
</dbReference>
<evidence type="ECO:0000256" key="3">
    <source>
        <dbReference type="ARBA" id="ARBA00022723"/>
    </source>
</evidence>
<dbReference type="SFLD" id="SFLDS00003">
    <property type="entry name" value="Haloacid_Dehalogenase"/>
    <property type="match status" value="1"/>
</dbReference>
<dbReference type="SFLD" id="SFLDG01129">
    <property type="entry name" value="C1.5:_HAD__Beta-PGM__Phosphata"/>
    <property type="match status" value="1"/>
</dbReference>
<keyword evidence="10" id="KW-1185">Reference proteome</keyword>
<dbReference type="PANTHER" id="PTHR18901:SF38">
    <property type="entry name" value="PSEUDOURIDINE-5'-PHOSPHATASE"/>
    <property type="match status" value="1"/>
</dbReference>
<comment type="cofactor">
    <cofactor evidence="1">
        <name>Mg(2+)</name>
        <dbReference type="ChEBI" id="CHEBI:18420"/>
    </cofactor>
</comment>
<dbReference type="EC" id="3.1.3.96" evidence="7"/>
<evidence type="ECO:0000256" key="6">
    <source>
        <dbReference type="ARBA" id="ARBA00052504"/>
    </source>
</evidence>
<comment type="similarity">
    <text evidence="2">Belongs to the HAD-like hydrolase superfamily. CbbY/CbbZ/Gph/YieH family.</text>
</comment>
<dbReference type="InterPro" id="IPR006439">
    <property type="entry name" value="HAD-SF_hydro_IA"/>
</dbReference>
<sequence>MQFKKVTHVIFDLDGLLIDSEKLYTEAFETVCSKYGKIFTWEIKASLLGFQGYECADKIIKELNLPLTREEFMTECQTIYERVFKNVELMPGAQKLVEHLYRKGVPIALATSSSQDSVDMKMQNHKSFLNYFHHCIMGSSDPDVTKGKPDPAIFIVCASRFPDKPAHENCLVFEDAINGVKAACAANMQVVAVPDPRIDREQLKNATLVLNSLEEFQPELFGLPNYD</sequence>
<dbReference type="Proteomes" id="UP001153954">
    <property type="component" value="Unassembled WGS sequence"/>
</dbReference>
<dbReference type="EMBL" id="CAKOGL010000015">
    <property type="protein sequence ID" value="CAH2095339.1"/>
    <property type="molecule type" value="Genomic_DNA"/>
</dbReference>
<evidence type="ECO:0000313" key="10">
    <source>
        <dbReference type="Proteomes" id="UP001153954"/>
    </source>
</evidence>
<evidence type="ECO:0000313" key="9">
    <source>
        <dbReference type="EMBL" id="CAH2095339.1"/>
    </source>
</evidence>
<dbReference type="SUPFAM" id="SSF56784">
    <property type="entry name" value="HAD-like"/>
    <property type="match status" value="1"/>
</dbReference>
<evidence type="ECO:0000256" key="7">
    <source>
        <dbReference type="ARBA" id="ARBA00066578"/>
    </source>
</evidence>
<evidence type="ECO:0000256" key="1">
    <source>
        <dbReference type="ARBA" id="ARBA00001946"/>
    </source>
</evidence>
<keyword evidence="5" id="KW-0460">Magnesium</keyword>
<dbReference type="GO" id="GO:0046872">
    <property type="term" value="F:metal ion binding"/>
    <property type="evidence" value="ECO:0007669"/>
    <property type="project" value="UniProtKB-KW"/>
</dbReference>
<dbReference type="InterPro" id="IPR041492">
    <property type="entry name" value="HAD_2"/>
</dbReference>
<dbReference type="Gene3D" id="1.10.150.240">
    <property type="entry name" value="Putative phosphatase, domain 2"/>
    <property type="match status" value="1"/>
</dbReference>
<protein>
    <recommendedName>
        <fullName evidence="7">pseudouridine 5'-phosphatase</fullName>
        <ecNumber evidence="7">3.1.3.96</ecNumber>
    </recommendedName>
    <alternativeName>
        <fullName evidence="8">Pseudouridine-5'-monophosphatase</fullName>
    </alternativeName>
</protein>
<dbReference type="Gene3D" id="3.40.50.1000">
    <property type="entry name" value="HAD superfamily/HAD-like"/>
    <property type="match status" value="1"/>
</dbReference>
<proteinExistence type="inferred from homology"/>
<comment type="caution">
    <text evidence="9">The sequence shown here is derived from an EMBL/GenBank/DDBJ whole genome shotgun (WGS) entry which is preliminary data.</text>
</comment>
<dbReference type="FunFam" id="1.10.150.240:FF:000001">
    <property type="entry name" value="Haloacid dehalogenase-like hydrolase domain"/>
    <property type="match status" value="1"/>
</dbReference>
<dbReference type="AlphaFoldDB" id="A0AAU9U968"/>
<dbReference type="NCBIfam" id="TIGR01509">
    <property type="entry name" value="HAD-SF-IA-v3"/>
    <property type="match status" value="1"/>
</dbReference>
<evidence type="ECO:0000256" key="5">
    <source>
        <dbReference type="ARBA" id="ARBA00022842"/>
    </source>
</evidence>
<keyword evidence="3" id="KW-0479">Metal-binding</keyword>
<accession>A0AAU9U968</accession>
<evidence type="ECO:0000256" key="2">
    <source>
        <dbReference type="ARBA" id="ARBA00006171"/>
    </source>
</evidence>
<evidence type="ECO:0000256" key="4">
    <source>
        <dbReference type="ARBA" id="ARBA00022801"/>
    </source>
</evidence>
<dbReference type="Pfam" id="PF13419">
    <property type="entry name" value="HAD_2"/>
    <property type="match status" value="1"/>
</dbReference>
<gene>
    <name evidence="9" type="ORF">EEDITHA_LOCUS10808</name>
</gene>
<comment type="catalytic activity">
    <reaction evidence="6">
        <text>psi-UMP + H2O = pseudouridine + phosphate</text>
        <dbReference type="Rhea" id="RHEA:10944"/>
        <dbReference type="ChEBI" id="CHEBI:15377"/>
        <dbReference type="ChEBI" id="CHEBI:17802"/>
        <dbReference type="ChEBI" id="CHEBI:43474"/>
        <dbReference type="ChEBI" id="CHEBI:58380"/>
        <dbReference type="EC" id="3.1.3.96"/>
    </reaction>
</comment>
<dbReference type="InterPro" id="IPR023198">
    <property type="entry name" value="PGP-like_dom2"/>
</dbReference>
<dbReference type="PANTHER" id="PTHR18901">
    <property type="entry name" value="2-DEOXYGLUCOSE-6-PHOSPHATE PHOSPHATASE 2"/>
    <property type="match status" value="1"/>
</dbReference>
<keyword evidence="4" id="KW-0378">Hydrolase</keyword>
<dbReference type="InterPro" id="IPR036412">
    <property type="entry name" value="HAD-like_sf"/>
</dbReference>